<dbReference type="InterPro" id="IPR001119">
    <property type="entry name" value="SLH_dom"/>
</dbReference>
<comment type="caution">
    <text evidence="4">The sequence shown here is derived from an EMBL/GenBank/DDBJ whole genome shotgun (WGS) entry which is preliminary data.</text>
</comment>
<feature type="signal peptide" evidence="2">
    <location>
        <begin position="1"/>
        <end position="26"/>
    </location>
</feature>
<evidence type="ECO:0000259" key="3">
    <source>
        <dbReference type="PROSITE" id="PS51272"/>
    </source>
</evidence>
<dbReference type="AlphaFoldDB" id="A0A9D1H6A8"/>
<feature type="domain" description="SLH" evidence="3">
    <location>
        <begin position="150"/>
        <end position="211"/>
    </location>
</feature>
<dbReference type="SMART" id="SM00646">
    <property type="entry name" value="Ami_3"/>
    <property type="match status" value="1"/>
</dbReference>
<dbReference type="InterPro" id="IPR002508">
    <property type="entry name" value="MurNAc-LAA_cat"/>
</dbReference>
<evidence type="ECO:0000256" key="1">
    <source>
        <dbReference type="ARBA" id="ARBA00022737"/>
    </source>
</evidence>
<protein>
    <submittedName>
        <fullName evidence="4">S-layer homology domain-containing protein</fullName>
    </submittedName>
</protein>
<dbReference type="GO" id="GO:0009253">
    <property type="term" value="P:peptidoglycan catabolic process"/>
    <property type="evidence" value="ECO:0007669"/>
    <property type="project" value="InterPro"/>
</dbReference>
<evidence type="ECO:0000256" key="2">
    <source>
        <dbReference type="SAM" id="SignalP"/>
    </source>
</evidence>
<dbReference type="Gene3D" id="3.40.630.40">
    <property type="entry name" value="Zn-dependent exopeptidases"/>
    <property type="match status" value="1"/>
</dbReference>
<dbReference type="CDD" id="cd02696">
    <property type="entry name" value="MurNAc-LAA"/>
    <property type="match status" value="1"/>
</dbReference>
<evidence type="ECO:0000313" key="4">
    <source>
        <dbReference type="EMBL" id="HIT86019.1"/>
    </source>
</evidence>
<evidence type="ECO:0000313" key="5">
    <source>
        <dbReference type="Proteomes" id="UP000824165"/>
    </source>
</evidence>
<proteinExistence type="predicted"/>
<dbReference type="Pfam" id="PF00395">
    <property type="entry name" value="SLH"/>
    <property type="match status" value="3"/>
</dbReference>
<accession>A0A9D1H6A8</accession>
<dbReference type="SUPFAM" id="SSF53187">
    <property type="entry name" value="Zn-dependent exopeptidases"/>
    <property type="match status" value="1"/>
</dbReference>
<name>A0A9D1H6A8_9FIRM</name>
<dbReference type="InterPro" id="IPR051465">
    <property type="entry name" value="Cell_Envelope_Struct_Comp"/>
</dbReference>
<keyword evidence="2" id="KW-0732">Signal</keyword>
<sequence>MKKILNLKKLAAVFAALALFVPTVFAEFTDMAGVGSEMRSAVETMVEKRYINGTSETEFSPFKPISRAELAAVMLRILNKMDNTLECPFTDVTRYDWYYYAAASSHKEGLITGFDDGTFRGNDSITKEQLIAVLARMLISLNGTPVPDIELTYSDGVSEWAVDYVKIAKNEGITTERTDNTFGGGDAVSRGNAAVMIMRTYDKIAGKLEYDSFVGENAEPLPMPTPEPKKIIVLDAGHGKSSWEMSDEEKLDDGWIYNENTGNWGEWRHWKSWTTWQDCGGSGCSGRAPAGSGCWYPMANGDRDIEPDINLSNVNYAKQYLEQMGYEVRLSRPTADDNPSMTKRLVYCYPNNDTSQPPDADLFVCVHSNAGGGRGSAYIALDGYYDQAGIKDTYVQDGNTLGQYINDAIVANTSLSAYSGGRYNALPELVLFCKCPITIAYLEIGFFDNSGDLAILRSESEQIGRSIAEGIDRYCKEFLN</sequence>
<dbReference type="Pfam" id="PF01520">
    <property type="entry name" value="Amidase_3"/>
    <property type="match status" value="1"/>
</dbReference>
<feature type="domain" description="SLH" evidence="3">
    <location>
        <begin position="25"/>
        <end position="84"/>
    </location>
</feature>
<gene>
    <name evidence="4" type="ORF">IAA60_08995</name>
</gene>
<dbReference type="GO" id="GO:0008745">
    <property type="term" value="F:N-acetylmuramoyl-L-alanine amidase activity"/>
    <property type="evidence" value="ECO:0007669"/>
    <property type="project" value="InterPro"/>
</dbReference>
<reference evidence="4" key="1">
    <citation type="submission" date="2020-10" db="EMBL/GenBank/DDBJ databases">
        <authorList>
            <person name="Gilroy R."/>
        </authorList>
    </citation>
    <scope>NUCLEOTIDE SEQUENCE</scope>
    <source>
        <strain evidence="4">CHK181-108</strain>
    </source>
</reference>
<dbReference type="EMBL" id="DVLU01000097">
    <property type="protein sequence ID" value="HIT86019.1"/>
    <property type="molecule type" value="Genomic_DNA"/>
</dbReference>
<dbReference type="Proteomes" id="UP000824165">
    <property type="component" value="Unassembled WGS sequence"/>
</dbReference>
<reference evidence="4" key="2">
    <citation type="journal article" date="2021" name="PeerJ">
        <title>Extensive microbial diversity within the chicken gut microbiome revealed by metagenomics and culture.</title>
        <authorList>
            <person name="Gilroy R."/>
            <person name="Ravi A."/>
            <person name="Getino M."/>
            <person name="Pursley I."/>
            <person name="Horton D.L."/>
            <person name="Alikhan N.F."/>
            <person name="Baker D."/>
            <person name="Gharbi K."/>
            <person name="Hall N."/>
            <person name="Watson M."/>
            <person name="Adriaenssens E.M."/>
            <person name="Foster-Nyarko E."/>
            <person name="Jarju S."/>
            <person name="Secka A."/>
            <person name="Antonio M."/>
            <person name="Oren A."/>
            <person name="Chaudhuri R.R."/>
            <person name="La Ragione R."/>
            <person name="Hildebrand F."/>
            <person name="Pallen M.J."/>
        </authorList>
    </citation>
    <scope>NUCLEOTIDE SEQUENCE</scope>
    <source>
        <strain evidence="4">CHK181-108</strain>
    </source>
</reference>
<keyword evidence="1" id="KW-0677">Repeat</keyword>
<organism evidence="4 5">
    <name type="scientific">Candidatus Ornithomonoglobus intestinigallinarum</name>
    <dbReference type="NCBI Taxonomy" id="2840894"/>
    <lineage>
        <taxon>Bacteria</taxon>
        <taxon>Bacillati</taxon>
        <taxon>Bacillota</taxon>
        <taxon>Clostridia</taxon>
        <taxon>Candidatus Ornithomonoglobus</taxon>
    </lineage>
</organism>
<dbReference type="PANTHER" id="PTHR43308">
    <property type="entry name" value="OUTER MEMBRANE PROTEIN ALPHA-RELATED"/>
    <property type="match status" value="1"/>
</dbReference>
<dbReference type="PROSITE" id="PS51272">
    <property type="entry name" value="SLH"/>
    <property type="match status" value="3"/>
</dbReference>
<feature type="chain" id="PRO_5039204600" evidence="2">
    <location>
        <begin position="27"/>
        <end position="480"/>
    </location>
</feature>
<feature type="domain" description="SLH" evidence="3">
    <location>
        <begin position="85"/>
        <end position="148"/>
    </location>
</feature>